<dbReference type="Pfam" id="PF01370">
    <property type="entry name" value="Epimerase"/>
    <property type="match status" value="1"/>
</dbReference>
<dbReference type="PANTHER" id="PTHR48079">
    <property type="entry name" value="PROTEIN YEEZ"/>
    <property type="match status" value="1"/>
</dbReference>
<dbReference type="InterPro" id="IPR036291">
    <property type="entry name" value="NAD(P)-bd_dom_sf"/>
</dbReference>
<reference evidence="2" key="2">
    <citation type="submission" date="2020-09" db="EMBL/GenBank/DDBJ databases">
        <authorList>
            <person name="Sun Q."/>
            <person name="Ohkuma M."/>
        </authorList>
    </citation>
    <scope>NUCLEOTIDE SEQUENCE</scope>
    <source>
        <strain evidence="2">JCM 17820</strain>
    </source>
</reference>
<dbReference type="PANTHER" id="PTHR48079:SF6">
    <property type="entry name" value="NAD(P)-BINDING DOMAIN-CONTAINING PROTEIN-RELATED"/>
    <property type="match status" value="1"/>
</dbReference>
<dbReference type="GO" id="GO:0005737">
    <property type="term" value="C:cytoplasm"/>
    <property type="evidence" value="ECO:0007669"/>
    <property type="project" value="TreeGrafter"/>
</dbReference>
<evidence type="ECO:0000313" key="3">
    <source>
        <dbReference type="Proteomes" id="UP000605784"/>
    </source>
</evidence>
<dbReference type="InterPro" id="IPR051783">
    <property type="entry name" value="NAD(P)-dependent_oxidoreduct"/>
</dbReference>
<comment type="caution">
    <text evidence="2">The sequence shown here is derived from an EMBL/GenBank/DDBJ whole genome shotgun (WGS) entry which is preliminary data.</text>
</comment>
<name>A0A830GQH4_9EURY</name>
<proteinExistence type="predicted"/>
<dbReference type="Proteomes" id="UP000605784">
    <property type="component" value="Unassembled WGS sequence"/>
</dbReference>
<feature type="domain" description="NAD-dependent epimerase/dehydratase" evidence="1">
    <location>
        <begin position="3"/>
        <end position="223"/>
    </location>
</feature>
<dbReference type="Gene3D" id="3.40.50.720">
    <property type="entry name" value="NAD(P)-binding Rossmann-like Domain"/>
    <property type="match status" value="1"/>
</dbReference>
<dbReference type="AlphaFoldDB" id="A0A830GQH4"/>
<dbReference type="EMBL" id="BMOU01000006">
    <property type="protein sequence ID" value="GGO01302.1"/>
    <property type="molecule type" value="Genomic_DNA"/>
</dbReference>
<accession>A0A830GQH4</accession>
<protein>
    <submittedName>
        <fullName evidence="2">dTDP-glucose 4,6-dehydratase</fullName>
    </submittedName>
</protein>
<dbReference type="RefSeq" id="WP_189001122.1">
    <property type="nucleotide sequence ID" value="NZ_BMOU01000006.1"/>
</dbReference>
<sequence>MKVFVAGSTGVLGRRIVETCTARGHDVVGLTRDERGDQIVRDRGGVPHRGDVLDRASLIEGAADADAVVHAATKIPTDTDPDDEDWERNNRIRRVGATNLVAAAASADAERVLLQSVVWLARQPDGGHFDEESAPNPDRSTQSALDAERIVDDGATTHGFDPVVLRGGYFYAPDAAHTRLFGERLLGRQLPIVGRGLLGRRDTPFSFVHVDDAGRAFADAIEGEATGTFHVVDDEPTTYGQFLRTLAERLNAPRPRRVPAWLARFAVDDQLVRLLTNPMPTTNERFRAAFDWSPRYPTVEDGLDQVVDQWRETGTIRELEASVR</sequence>
<gene>
    <name evidence="2" type="ORF">GCM10009030_34810</name>
</gene>
<dbReference type="InterPro" id="IPR001509">
    <property type="entry name" value="Epimerase_deHydtase"/>
</dbReference>
<keyword evidence="3" id="KW-1185">Reference proteome</keyword>
<dbReference type="GO" id="GO:0004029">
    <property type="term" value="F:aldehyde dehydrogenase (NAD+) activity"/>
    <property type="evidence" value="ECO:0007669"/>
    <property type="project" value="TreeGrafter"/>
</dbReference>
<reference evidence="2" key="1">
    <citation type="journal article" date="2014" name="Int. J. Syst. Evol. Microbiol.">
        <title>Complete genome sequence of Corynebacterium casei LMG S-19264T (=DSM 44701T), isolated from a smear-ripened cheese.</title>
        <authorList>
            <consortium name="US DOE Joint Genome Institute (JGI-PGF)"/>
            <person name="Walter F."/>
            <person name="Albersmeier A."/>
            <person name="Kalinowski J."/>
            <person name="Ruckert C."/>
        </authorList>
    </citation>
    <scope>NUCLEOTIDE SEQUENCE</scope>
    <source>
        <strain evidence="2">JCM 17820</strain>
    </source>
</reference>
<evidence type="ECO:0000313" key="2">
    <source>
        <dbReference type="EMBL" id="GGO01302.1"/>
    </source>
</evidence>
<dbReference type="SUPFAM" id="SSF51735">
    <property type="entry name" value="NAD(P)-binding Rossmann-fold domains"/>
    <property type="match status" value="1"/>
</dbReference>
<evidence type="ECO:0000259" key="1">
    <source>
        <dbReference type="Pfam" id="PF01370"/>
    </source>
</evidence>
<organism evidence="2 3">
    <name type="scientific">Haloarcula pellucida</name>
    <dbReference type="NCBI Taxonomy" id="1427151"/>
    <lineage>
        <taxon>Archaea</taxon>
        <taxon>Methanobacteriati</taxon>
        <taxon>Methanobacteriota</taxon>
        <taxon>Stenosarchaea group</taxon>
        <taxon>Halobacteria</taxon>
        <taxon>Halobacteriales</taxon>
        <taxon>Haloarculaceae</taxon>
        <taxon>Haloarcula</taxon>
    </lineage>
</organism>